<reference evidence="2" key="1">
    <citation type="submission" date="2022-11" db="UniProtKB">
        <authorList>
            <consortium name="WormBaseParasite"/>
        </authorList>
    </citation>
    <scope>IDENTIFICATION</scope>
</reference>
<evidence type="ECO:0000313" key="1">
    <source>
        <dbReference type="Proteomes" id="UP000887565"/>
    </source>
</evidence>
<proteinExistence type="predicted"/>
<dbReference type="OMA" id="AMAYGNQ"/>
<keyword evidence="1" id="KW-1185">Reference proteome</keyword>
<name>A0A915KTR2_ROMCU</name>
<evidence type="ECO:0000313" key="2">
    <source>
        <dbReference type="WBParaSite" id="nRc.2.0.1.t41866-RA"/>
    </source>
</evidence>
<protein>
    <submittedName>
        <fullName evidence="2">Uncharacterized protein</fullName>
    </submittedName>
</protein>
<dbReference type="AlphaFoldDB" id="A0A915KTR2"/>
<dbReference type="Proteomes" id="UP000887565">
    <property type="component" value="Unplaced"/>
</dbReference>
<dbReference type="WBParaSite" id="nRc.2.0.1.t41866-RA">
    <property type="protein sequence ID" value="nRc.2.0.1.t41866-RA"/>
    <property type="gene ID" value="nRc.2.0.1.g41866"/>
</dbReference>
<accession>A0A915KTR2</accession>
<organism evidence="1 2">
    <name type="scientific">Romanomermis culicivorax</name>
    <name type="common">Nematode worm</name>
    <dbReference type="NCBI Taxonomy" id="13658"/>
    <lineage>
        <taxon>Eukaryota</taxon>
        <taxon>Metazoa</taxon>
        <taxon>Ecdysozoa</taxon>
        <taxon>Nematoda</taxon>
        <taxon>Enoplea</taxon>
        <taxon>Dorylaimia</taxon>
        <taxon>Mermithida</taxon>
        <taxon>Mermithoidea</taxon>
        <taxon>Mermithidae</taxon>
        <taxon>Romanomermis</taxon>
    </lineage>
</organism>
<sequence>MEDRRDLVVPNNASTAGFPTGRLGHVAPEFQTPYFAPLYPTGDFTTVNTGDPYCHTNQLQAQQLQYGGFQRPDDLHVRLPAAMAYGNQRAAAEYRSIIHAGAHHHGAMVAAPTDAILQSLHQQVMDNTSTDYGMDNVMNEPTGVIRK</sequence>